<evidence type="ECO:0000256" key="16">
    <source>
        <dbReference type="SAM" id="MobiDB-lite"/>
    </source>
</evidence>
<keyword evidence="6" id="KW-0645">Protease</keyword>
<keyword evidence="10" id="KW-0573">Peptidoglycan synthesis</keyword>
<feature type="active site" evidence="13">
    <location>
        <position position="134"/>
    </location>
</feature>
<dbReference type="InterPro" id="IPR015956">
    <property type="entry name" value="Peniciliin-bd_prot_C_sf"/>
</dbReference>
<dbReference type="Gene3D" id="2.60.410.10">
    <property type="entry name" value="D-Ala-D-Ala carboxypeptidase, C-terminal domain"/>
    <property type="match status" value="1"/>
</dbReference>
<dbReference type="SUPFAM" id="SSF56601">
    <property type="entry name" value="beta-lactamase/transpeptidase-like"/>
    <property type="match status" value="1"/>
</dbReference>
<dbReference type="InterPro" id="IPR018044">
    <property type="entry name" value="Peptidase_S11"/>
</dbReference>
<dbReference type="EMBL" id="LBHB01000001">
    <property type="protein sequence ID" value="KLE35556.1"/>
    <property type="molecule type" value="Genomic_DNA"/>
</dbReference>
<keyword evidence="5" id="KW-0121">Carboxypeptidase</keyword>
<evidence type="ECO:0000256" key="5">
    <source>
        <dbReference type="ARBA" id="ARBA00022645"/>
    </source>
</evidence>
<evidence type="ECO:0000256" key="4">
    <source>
        <dbReference type="ARBA" id="ARBA00012448"/>
    </source>
</evidence>
<dbReference type="PRINTS" id="PR00725">
    <property type="entry name" value="DADACBPTASE1"/>
</dbReference>
<evidence type="ECO:0000256" key="11">
    <source>
        <dbReference type="ARBA" id="ARBA00023316"/>
    </source>
</evidence>
<dbReference type="AlphaFoldDB" id="A0A0G9MXU7"/>
<keyword evidence="9" id="KW-0133">Cell shape</keyword>
<comment type="pathway">
    <text evidence="2">Cell wall biogenesis; peptidoglycan biosynthesis.</text>
</comment>
<dbReference type="InterPro" id="IPR012907">
    <property type="entry name" value="Peptidase_S11_C"/>
</dbReference>
<dbReference type="GO" id="GO:0009252">
    <property type="term" value="P:peptidoglycan biosynthetic process"/>
    <property type="evidence" value="ECO:0007669"/>
    <property type="project" value="UniProtKB-UniPathway"/>
</dbReference>
<dbReference type="GO" id="GO:0006508">
    <property type="term" value="P:proteolysis"/>
    <property type="evidence" value="ECO:0007669"/>
    <property type="project" value="UniProtKB-KW"/>
</dbReference>
<gene>
    <name evidence="18" type="ORF">AAW00_03810</name>
</gene>
<dbReference type="GO" id="GO:0009002">
    <property type="term" value="F:serine-type D-Ala-D-Ala carboxypeptidase activity"/>
    <property type="evidence" value="ECO:0007669"/>
    <property type="project" value="UniProtKB-EC"/>
</dbReference>
<dbReference type="UniPathway" id="UPA00219"/>
<name>A0A0G9MXU7_9SPHN</name>
<keyword evidence="7" id="KW-0732">Signal</keyword>
<evidence type="ECO:0000313" key="18">
    <source>
        <dbReference type="EMBL" id="KLE35556.1"/>
    </source>
</evidence>
<evidence type="ECO:0000256" key="8">
    <source>
        <dbReference type="ARBA" id="ARBA00022801"/>
    </source>
</evidence>
<feature type="active site" description="Proton acceptor" evidence="13">
    <location>
        <position position="74"/>
    </location>
</feature>
<comment type="catalytic activity">
    <reaction evidence="12">
        <text>Preferential cleavage: (Ac)2-L-Lys-D-Ala-|-D-Ala. Also transpeptidation of peptidyl-alanyl moieties that are N-acyl substituents of D-alanine.</text>
        <dbReference type="EC" id="3.4.16.4"/>
    </reaction>
</comment>
<dbReference type="PATRIC" id="fig|1581420.6.peg.770"/>
<dbReference type="RefSeq" id="WP_047002959.1">
    <property type="nucleotide sequence ID" value="NZ_LBHB01000001.1"/>
</dbReference>
<dbReference type="PANTHER" id="PTHR21581:SF6">
    <property type="entry name" value="TRAFFICKING PROTEIN PARTICLE COMPLEX SUBUNIT 12"/>
    <property type="match status" value="1"/>
</dbReference>
<dbReference type="PANTHER" id="PTHR21581">
    <property type="entry name" value="D-ALANYL-D-ALANINE CARBOXYPEPTIDASE"/>
    <property type="match status" value="1"/>
</dbReference>
<comment type="caution">
    <text evidence="18">The sequence shown here is derived from an EMBL/GenBank/DDBJ whole genome shotgun (WGS) entry which is preliminary data.</text>
</comment>
<dbReference type="InterPro" id="IPR001967">
    <property type="entry name" value="Peptidase_S11_N"/>
</dbReference>
<evidence type="ECO:0000313" key="19">
    <source>
        <dbReference type="Proteomes" id="UP000053464"/>
    </source>
</evidence>
<evidence type="ECO:0000256" key="3">
    <source>
        <dbReference type="ARBA" id="ARBA00007164"/>
    </source>
</evidence>
<feature type="region of interest" description="Disordered" evidence="16">
    <location>
        <begin position="1"/>
        <end position="40"/>
    </location>
</feature>
<evidence type="ECO:0000256" key="9">
    <source>
        <dbReference type="ARBA" id="ARBA00022960"/>
    </source>
</evidence>
<dbReference type="InterPro" id="IPR012338">
    <property type="entry name" value="Beta-lactam/transpept-like"/>
</dbReference>
<sequence>MALAAAAAAGLSAMPDDTPTPDAAPAAQQDEARNPPDAPVTDDIPVILLVDLSTGQVLYSREPDRRFVPASVTKVMTAYTAFKLVEEGKLRLDRPFLYTQALEDEWYNEGSNMFLLAGERPTIAQLLLGVTTVSGNDASVALAIAGAGSLDAWLALMNANAQELGMADTHFGSPNGFPDGGQTYTTAHDLALLAEGLTQRYPGLYRRFFGHRLLTWREVTQANHDPVTGVVEGGDGIKTGYTNEAGYTFVGSAEREGRRLVVVIGGAPSANVRNRAARGLLDWGFDGFDRRKLLTGGSIVGNAEMQDGSASSVPLRLPEDFEVAVPREGGGPLASGGEWRVEIVYRGPIEAPVSRDAEIARLRFTMDGRTVMESPLLADQSVAKAGPARRVFNALGQWVR</sequence>
<proteinExistence type="inferred from homology"/>
<evidence type="ECO:0000256" key="12">
    <source>
        <dbReference type="ARBA" id="ARBA00034000"/>
    </source>
</evidence>
<comment type="function">
    <text evidence="1">Removes C-terminal D-alanyl residues from sugar-peptide cell wall precursors.</text>
</comment>
<feature type="domain" description="Peptidase S11 D-Ala-D-Ala carboxypeptidase A C-terminal" evidence="17">
    <location>
        <begin position="288"/>
        <end position="384"/>
    </location>
</feature>
<accession>A0A0G9MXU7</accession>
<evidence type="ECO:0000256" key="14">
    <source>
        <dbReference type="PIRSR" id="PIRSR618044-2"/>
    </source>
</evidence>
<dbReference type="EC" id="3.4.16.4" evidence="4"/>
<feature type="binding site" evidence="14">
    <location>
        <position position="238"/>
    </location>
    <ligand>
        <name>substrate</name>
    </ligand>
</feature>
<feature type="compositionally biased region" description="Low complexity" evidence="16">
    <location>
        <begin position="1"/>
        <end position="29"/>
    </location>
</feature>
<protein>
    <recommendedName>
        <fullName evidence="4">serine-type D-Ala-D-Ala carboxypeptidase</fullName>
        <ecNumber evidence="4">3.4.16.4</ecNumber>
    </recommendedName>
</protein>
<evidence type="ECO:0000259" key="17">
    <source>
        <dbReference type="SMART" id="SM00936"/>
    </source>
</evidence>
<evidence type="ECO:0000256" key="10">
    <source>
        <dbReference type="ARBA" id="ARBA00022984"/>
    </source>
</evidence>
<dbReference type="SMART" id="SM00936">
    <property type="entry name" value="PBP5_C"/>
    <property type="match status" value="1"/>
</dbReference>
<evidence type="ECO:0000256" key="2">
    <source>
        <dbReference type="ARBA" id="ARBA00004752"/>
    </source>
</evidence>
<dbReference type="Pfam" id="PF00768">
    <property type="entry name" value="Peptidase_S11"/>
    <property type="match status" value="1"/>
</dbReference>
<comment type="similarity">
    <text evidence="3 15">Belongs to the peptidase S11 family.</text>
</comment>
<organism evidence="18 19">
    <name type="scientific">Aurantiacibacter luteus</name>
    <dbReference type="NCBI Taxonomy" id="1581420"/>
    <lineage>
        <taxon>Bacteria</taxon>
        <taxon>Pseudomonadati</taxon>
        <taxon>Pseudomonadota</taxon>
        <taxon>Alphaproteobacteria</taxon>
        <taxon>Sphingomonadales</taxon>
        <taxon>Erythrobacteraceae</taxon>
        <taxon>Aurantiacibacter</taxon>
    </lineage>
</organism>
<keyword evidence="19" id="KW-1185">Reference proteome</keyword>
<reference evidence="18 19" key="1">
    <citation type="submission" date="2015-04" db="EMBL/GenBank/DDBJ databases">
        <title>The draft genome sequence of Erythrobacter luteus KA37.</title>
        <authorList>
            <person name="Zhuang L."/>
            <person name="Liu Y."/>
            <person name="Shao Z."/>
        </authorList>
    </citation>
    <scope>NUCLEOTIDE SEQUENCE [LARGE SCALE GENOMIC DNA]</scope>
    <source>
        <strain evidence="18 19">KA37</strain>
    </source>
</reference>
<dbReference type="GO" id="GO:0008360">
    <property type="term" value="P:regulation of cell shape"/>
    <property type="evidence" value="ECO:0007669"/>
    <property type="project" value="UniProtKB-KW"/>
</dbReference>
<dbReference type="InterPro" id="IPR037167">
    <property type="entry name" value="Peptidase_S11_C_sf"/>
</dbReference>
<evidence type="ECO:0000256" key="13">
    <source>
        <dbReference type="PIRSR" id="PIRSR618044-1"/>
    </source>
</evidence>
<evidence type="ECO:0000256" key="15">
    <source>
        <dbReference type="RuleBase" id="RU004016"/>
    </source>
</evidence>
<evidence type="ECO:0000256" key="7">
    <source>
        <dbReference type="ARBA" id="ARBA00022729"/>
    </source>
</evidence>
<evidence type="ECO:0000256" key="1">
    <source>
        <dbReference type="ARBA" id="ARBA00003217"/>
    </source>
</evidence>
<dbReference type="Gene3D" id="3.40.710.10">
    <property type="entry name" value="DD-peptidase/beta-lactamase superfamily"/>
    <property type="match status" value="1"/>
</dbReference>
<dbReference type="STRING" id="1581420.AAW00_03810"/>
<dbReference type="SUPFAM" id="SSF69189">
    <property type="entry name" value="Penicillin-binding protein associated domain"/>
    <property type="match status" value="1"/>
</dbReference>
<feature type="active site" description="Acyl-ester intermediate" evidence="13">
    <location>
        <position position="71"/>
    </location>
</feature>
<dbReference type="Proteomes" id="UP000053464">
    <property type="component" value="Unassembled WGS sequence"/>
</dbReference>
<dbReference type="Pfam" id="PF07943">
    <property type="entry name" value="PBP5_C"/>
    <property type="match status" value="1"/>
</dbReference>
<evidence type="ECO:0000256" key="6">
    <source>
        <dbReference type="ARBA" id="ARBA00022670"/>
    </source>
</evidence>
<dbReference type="GO" id="GO:0071555">
    <property type="term" value="P:cell wall organization"/>
    <property type="evidence" value="ECO:0007669"/>
    <property type="project" value="UniProtKB-KW"/>
</dbReference>
<keyword evidence="8" id="KW-0378">Hydrolase</keyword>
<keyword evidence="11" id="KW-0961">Cell wall biogenesis/degradation</keyword>